<evidence type="ECO:0000313" key="3">
    <source>
        <dbReference type="Proteomes" id="UP000288805"/>
    </source>
</evidence>
<gene>
    <name evidence="2" type="ORF">CK203_059227</name>
</gene>
<feature type="region of interest" description="Disordered" evidence="1">
    <location>
        <begin position="1"/>
        <end position="34"/>
    </location>
</feature>
<comment type="caution">
    <text evidence="2">The sequence shown here is derived from an EMBL/GenBank/DDBJ whole genome shotgun (WGS) entry which is preliminary data.</text>
</comment>
<dbReference type="Proteomes" id="UP000288805">
    <property type="component" value="Unassembled WGS sequence"/>
</dbReference>
<evidence type="ECO:0000256" key="1">
    <source>
        <dbReference type="SAM" id="MobiDB-lite"/>
    </source>
</evidence>
<dbReference type="EMBL" id="QGNW01000462">
    <property type="protein sequence ID" value="RVW70548.1"/>
    <property type="molecule type" value="Genomic_DNA"/>
</dbReference>
<name>A0A438GEE5_VITVI</name>
<feature type="compositionally biased region" description="Pro residues" evidence="1">
    <location>
        <begin position="14"/>
        <end position="23"/>
    </location>
</feature>
<sequence length="46" mass="5046">MDTVGRDIQHLSSPPRPASPVPPQAEQAQQTSFPQSLFHLPCTIYA</sequence>
<protein>
    <submittedName>
        <fullName evidence="2">Uncharacterized protein</fullName>
    </submittedName>
</protein>
<reference evidence="2 3" key="1">
    <citation type="journal article" date="2018" name="PLoS Genet.">
        <title>Population sequencing reveals clonal diversity and ancestral inbreeding in the grapevine cultivar Chardonnay.</title>
        <authorList>
            <person name="Roach M.J."/>
            <person name="Johnson D.L."/>
            <person name="Bohlmann J."/>
            <person name="van Vuuren H.J."/>
            <person name="Jones S.J."/>
            <person name="Pretorius I.S."/>
            <person name="Schmidt S.A."/>
            <person name="Borneman A.R."/>
        </authorList>
    </citation>
    <scope>NUCLEOTIDE SEQUENCE [LARGE SCALE GENOMIC DNA]</scope>
    <source>
        <strain evidence="3">cv. Chardonnay</strain>
        <tissue evidence="2">Leaf</tissue>
    </source>
</reference>
<accession>A0A438GEE5</accession>
<organism evidence="2 3">
    <name type="scientific">Vitis vinifera</name>
    <name type="common">Grape</name>
    <dbReference type="NCBI Taxonomy" id="29760"/>
    <lineage>
        <taxon>Eukaryota</taxon>
        <taxon>Viridiplantae</taxon>
        <taxon>Streptophyta</taxon>
        <taxon>Embryophyta</taxon>
        <taxon>Tracheophyta</taxon>
        <taxon>Spermatophyta</taxon>
        <taxon>Magnoliopsida</taxon>
        <taxon>eudicotyledons</taxon>
        <taxon>Gunneridae</taxon>
        <taxon>Pentapetalae</taxon>
        <taxon>rosids</taxon>
        <taxon>Vitales</taxon>
        <taxon>Vitaceae</taxon>
        <taxon>Viteae</taxon>
        <taxon>Vitis</taxon>
    </lineage>
</organism>
<proteinExistence type="predicted"/>
<dbReference type="AlphaFoldDB" id="A0A438GEE5"/>
<evidence type="ECO:0000313" key="2">
    <source>
        <dbReference type="EMBL" id="RVW70548.1"/>
    </source>
</evidence>